<dbReference type="AlphaFoldDB" id="A0A432WNV2"/>
<dbReference type="InterPro" id="IPR010982">
    <property type="entry name" value="Lambda_DNA-bd_dom_sf"/>
</dbReference>
<reference evidence="4" key="1">
    <citation type="journal article" date="2018" name="Front. Microbiol.">
        <title>Genome-Based Analysis Reveals the Taxonomy and Diversity of the Family Idiomarinaceae.</title>
        <authorList>
            <person name="Liu Y."/>
            <person name="Lai Q."/>
            <person name="Shao Z."/>
        </authorList>
    </citation>
    <scope>NUCLEOTIDE SEQUENCE [LARGE SCALE GENOMIC DNA]</scope>
    <source>
        <strain evidence="4">AIS</strain>
    </source>
</reference>
<sequence length="218" mass="24796">MISAEKVKYLRQQLGWSQEQLALVSGVSARTIQRIEKSGECSLESKMALASALNVSVSELIDDEERGKTMHHMGWGRWLSWLVLLLIVGYYFYEASFFGKVVSARYQVMIPLLIVFVGLFAGFKSTFELLKTTFTRQSKVAEYDIYRALRTSVKLMQAVYVAALITALLVSMSSFEFLNIMNTWASISRNIVYPVLCAIFLVEIIIRPIKITLERRLG</sequence>
<dbReference type="SUPFAM" id="SSF103473">
    <property type="entry name" value="MFS general substrate transporter"/>
    <property type="match status" value="1"/>
</dbReference>
<evidence type="ECO:0000313" key="4">
    <source>
        <dbReference type="Proteomes" id="UP000286934"/>
    </source>
</evidence>
<dbReference type="InterPro" id="IPR036259">
    <property type="entry name" value="MFS_trans_sf"/>
</dbReference>
<proteinExistence type="predicted"/>
<evidence type="ECO:0000259" key="2">
    <source>
        <dbReference type="PROSITE" id="PS50943"/>
    </source>
</evidence>
<keyword evidence="1" id="KW-0812">Transmembrane</keyword>
<evidence type="ECO:0000313" key="3">
    <source>
        <dbReference type="EMBL" id="RUO35482.1"/>
    </source>
</evidence>
<feature type="transmembrane region" description="Helical" evidence="1">
    <location>
        <begin position="105"/>
        <end position="123"/>
    </location>
</feature>
<dbReference type="InterPro" id="IPR001387">
    <property type="entry name" value="Cro/C1-type_HTH"/>
</dbReference>
<feature type="transmembrane region" description="Helical" evidence="1">
    <location>
        <begin position="155"/>
        <end position="175"/>
    </location>
</feature>
<dbReference type="GO" id="GO:0003677">
    <property type="term" value="F:DNA binding"/>
    <property type="evidence" value="ECO:0007669"/>
    <property type="project" value="InterPro"/>
</dbReference>
<dbReference type="Proteomes" id="UP000286934">
    <property type="component" value="Unassembled WGS sequence"/>
</dbReference>
<feature type="transmembrane region" description="Helical" evidence="1">
    <location>
        <begin position="75"/>
        <end position="93"/>
    </location>
</feature>
<dbReference type="EMBL" id="PIPP01000006">
    <property type="protein sequence ID" value="RUO35482.1"/>
    <property type="molecule type" value="Genomic_DNA"/>
</dbReference>
<name>A0A432WNV2_9GAMM</name>
<protein>
    <recommendedName>
        <fullName evidence="2">HTH cro/C1-type domain-containing protein</fullName>
    </recommendedName>
</protein>
<keyword evidence="4" id="KW-1185">Reference proteome</keyword>
<comment type="caution">
    <text evidence="3">The sequence shown here is derived from an EMBL/GenBank/DDBJ whole genome shotgun (WGS) entry which is preliminary data.</text>
</comment>
<evidence type="ECO:0000256" key="1">
    <source>
        <dbReference type="SAM" id="Phobius"/>
    </source>
</evidence>
<feature type="transmembrane region" description="Helical" evidence="1">
    <location>
        <begin position="187"/>
        <end position="206"/>
    </location>
</feature>
<dbReference type="RefSeq" id="WP_126808644.1">
    <property type="nucleotide sequence ID" value="NZ_PIPP01000006.1"/>
</dbReference>
<dbReference type="CDD" id="cd00093">
    <property type="entry name" value="HTH_XRE"/>
    <property type="match status" value="1"/>
</dbReference>
<dbReference type="PROSITE" id="PS50943">
    <property type="entry name" value="HTH_CROC1"/>
    <property type="match status" value="1"/>
</dbReference>
<dbReference type="Gene3D" id="1.10.260.40">
    <property type="entry name" value="lambda repressor-like DNA-binding domains"/>
    <property type="match status" value="1"/>
</dbReference>
<organism evidence="3 4">
    <name type="scientific">Aliidiomarina shirensis</name>
    <dbReference type="NCBI Taxonomy" id="1048642"/>
    <lineage>
        <taxon>Bacteria</taxon>
        <taxon>Pseudomonadati</taxon>
        <taxon>Pseudomonadota</taxon>
        <taxon>Gammaproteobacteria</taxon>
        <taxon>Alteromonadales</taxon>
        <taxon>Idiomarinaceae</taxon>
        <taxon>Aliidiomarina</taxon>
    </lineage>
</organism>
<gene>
    <name evidence="3" type="ORF">CWE13_11165</name>
</gene>
<accession>A0A432WNV2</accession>
<keyword evidence="1" id="KW-0472">Membrane</keyword>
<feature type="domain" description="HTH cro/C1-type" evidence="2">
    <location>
        <begin position="7"/>
        <end position="60"/>
    </location>
</feature>
<dbReference type="OrthoDB" id="21915at2"/>
<dbReference type="SUPFAM" id="SSF47413">
    <property type="entry name" value="lambda repressor-like DNA-binding domains"/>
    <property type="match status" value="1"/>
</dbReference>
<keyword evidence="1" id="KW-1133">Transmembrane helix</keyword>
<dbReference type="SMART" id="SM00530">
    <property type="entry name" value="HTH_XRE"/>
    <property type="match status" value="1"/>
</dbReference>
<dbReference type="Pfam" id="PF01381">
    <property type="entry name" value="HTH_3"/>
    <property type="match status" value="1"/>
</dbReference>